<dbReference type="OrthoDB" id="270970at2759"/>
<feature type="domain" description="C2" evidence="8">
    <location>
        <begin position="873"/>
        <end position="1008"/>
    </location>
</feature>
<feature type="domain" description="C2" evidence="8">
    <location>
        <begin position="153"/>
        <end position="267"/>
    </location>
</feature>
<protein>
    <recommendedName>
        <fullName evidence="8">C2 domain-containing protein</fullName>
    </recommendedName>
</protein>
<dbReference type="GO" id="GO:0016020">
    <property type="term" value="C:membrane"/>
    <property type="evidence" value="ECO:0007669"/>
    <property type="project" value="UniProtKB-SubCell"/>
</dbReference>
<dbReference type="GO" id="GO:0007009">
    <property type="term" value="P:plasma membrane organization"/>
    <property type="evidence" value="ECO:0007669"/>
    <property type="project" value="TreeGrafter"/>
</dbReference>
<feature type="domain" description="C2" evidence="8">
    <location>
        <begin position="517"/>
        <end position="649"/>
    </location>
</feature>
<comment type="caution">
    <text evidence="9">The sequence shown here is derived from an EMBL/GenBank/DDBJ whole genome shotgun (WGS) entry which is preliminary data.</text>
</comment>
<feature type="domain" description="C2" evidence="8">
    <location>
        <begin position="1518"/>
        <end position="1644"/>
    </location>
</feature>
<feature type="transmembrane region" description="Helical" evidence="7">
    <location>
        <begin position="1770"/>
        <end position="1791"/>
    </location>
</feature>
<dbReference type="EMBL" id="JNBR01000025">
    <property type="protein sequence ID" value="OQS00742.1"/>
    <property type="molecule type" value="Genomic_DNA"/>
</dbReference>
<reference evidence="9 10" key="1">
    <citation type="journal article" date="2014" name="Genome Biol. Evol.">
        <title>The secreted proteins of Achlya hypogyna and Thraustotheca clavata identify the ancestral oomycete secretome and reveal gene acquisitions by horizontal gene transfer.</title>
        <authorList>
            <person name="Misner I."/>
            <person name="Blouin N."/>
            <person name="Leonard G."/>
            <person name="Richards T.A."/>
            <person name="Lane C.E."/>
        </authorList>
    </citation>
    <scope>NUCLEOTIDE SEQUENCE [LARGE SCALE GENOMIC DNA]</scope>
    <source>
        <strain evidence="9 10">ATCC 48635</strain>
    </source>
</reference>
<comment type="subcellular location">
    <subcellularLocation>
        <location evidence="1">Membrane</location>
        <topology evidence="1">Single-pass membrane protein</topology>
    </subcellularLocation>
</comment>
<evidence type="ECO:0000256" key="3">
    <source>
        <dbReference type="ARBA" id="ARBA00022737"/>
    </source>
</evidence>
<name>A0A1V9ZRT1_ACHHY</name>
<keyword evidence="3" id="KW-0677">Repeat</keyword>
<feature type="region of interest" description="Disordered" evidence="6">
    <location>
        <begin position="315"/>
        <end position="356"/>
    </location>
</feature>
<dbReference type="InterPro" id="IPR035892">
    <property type="entry name" value="C2_domain_sf"/>
</dbReference>
<proteinExistence type="predicted"/>
<dbReference type="PANTHER" id="PTHR12546:SF33">
    <property type="entry name" value="SPERM VESICLE FUSION PROTEIN FER-1"/>
    <property type="match status" value="1"/>
</dbReference>
<dbReference type="SMART" id="SM01202">
    <property type="entry name" value="FerI"/>
    <property type="match status" value="1"/>
</dbReference>
<dbReference type="Gene3D" id="2.60.40.150">
    <property type="entry name" value="C2 domain"/>
    <property type="match status" value="7"/>
</dbReference>
<evidence type="ECO:0000256" key="6">
    <source>
        <dbReference type="SAM" id="MobiDB-lite"/>
    </source>
</evidence>
<keyword evidence="2 7" id="KW-0812">Transmembrane</keyword>
<dbReference type="CDD" id="cd04037">
    <property type="entry name" value="C2E_Ferlin"/>
    <property type="match status" value="1"/>
</dbReference>
<dbReference type="Pfam" id="PF00168">
    <property type="entry name" value="C2"/>
    <property type="match status" value="7"/>
</dbReference>
<dbReference type="InterPro" id="IPR000008">
    <property type="entry name" value="C2_dom"/>
</dbReference>
<evidence type="ECO:0000256" key="2">
    <source>
        <dbReference type="ARBA" id="ARBA00022692"/>
    </source>
</evidence>
<dbReference type="PROSITE" id="PS50004">
    <property type="entry name" value="C2"/>
    <property type="match status" value="8"/>
</dbReference>
<feature type="domain" description="C2" evidence="8">
    <location>
        <begin position="1034"/>
        <end position="1168"/>
    </location>
</feature>
<feature type="region of interest" description="Disordered" evidence="6">
    <location>
        <begin position="148"/>
        <end position="168"/>
    </location>
</feature>
<dbReference type="Proteomes" id="UP000243579">
    <property type="component" value="Unassembled WGS sequence"/>
</dbReference>
<feature type="compositionally biased region" description="Basic and acidic residues" evidence="6">
    <location>
        <begin position="338"/>
        <end position="356"/>
    </location>
</feature>
<feature type="domain" description="C2" evidence="8">
    <location>
        <begin position="1"/>
        <end position="114"/>
    </location>
</feature>
<keyword evidence="4 7" id="KW-1133">Transmembrane helix</keyword>
<dbReference type="InterPro" id="IPR037721">
    <property type="entry name" value="Ferlin"/>
</dbReference>
<evidence type="ECO:0000256" key="1">
    <source>
        <dbReference type="ARBA" id="ARBA00004167"/>
    </source>
</evidence>
<evidence type="ECO:0000313" key="10">
    <source>
        <dbReference type="Proteomes" id="UP000243579"/>
    </source>
</evidence>
<evidence type="ECO:0000256" key="4">
    <source>
        <dbReference type="ARBA" id="ARBA00022989"/>
    </source>
</evidence>
<dbReference type="InterPro" id="IPR037720">
    <property type="entry name" value="C2B_Ferlin"/>
</dbReference>
<keyword evidence="5 7" id="KW-0472">Membrane</keyword>
<dbReference type="SMART" id="SM00239">
    <property type="entry name" value="C2"/>
    <property type="match status" value="6"/>
</dbReference>
<keyword evidence="10" id="KW-1185">Reference proteome</keyword>
<dbReference type="STRING" id="1202772.A0A1V9ZRT1"/>
<gene>
    <name evidence="9" type="ORF">ACHHYP_02838</name>
</gene>
<evidence type="ECO:0000256" key="5">
    <source>
        <dbReference type="ARBA" id="ARBA00023136"/>
    </source>
</evidence>
<dbReference type="PANTHER" id="PTHR12546">
    <property type="entry name" value="FER-1-LIKE"/>
    <property type="match status" value="1"/>
</dbReference>
<dbReference type="InterPro" id="IPR037724">
    <property type="entry name" value="C2E_Ferlin"/>
</dbReference>
<organism evidence="9 10">
    <name type="scientific">Achlya hypogyna</name>
    <name type="common">Oomycete</name>
    <name type="synonym">Protoachlya hypogyna</name>
    <dbReference type="NCBI Taxonomy" id="1202772"/>
    <lineage>
        <taxon>Eukaryota</taxon>
        <taxon>Sar</taxon>
        <taxon>Stramenopiles</taxon>
        <taxon>Oomycota</taxon>
        <taxon>Saprolegniomycetes</taxon>
        <taxon>Saprolegniales</taxon>
        <taxon>Achlyaceae</taxon>
        <taxon>Achlya</taxon>
    </lineage>
</organism>
<feature type="domain" description="C2" evidence="8">
    <location>
        <begin position="1352"/>
        <end position="1485"/>
    </location>
</feature>
<evidence type="ECO:0000256" key="7">
    <source>
        <dbReference type="SAM" id="Phobius"/>
    </source>
</evidence>
<sequence>MAEEYRVTVVRATGLVGNDGFGSNKTSDPFVEITFLNSNQDLIKSDAKRTRDVAKTINPIWNETLVIGGDIDLRTATYIACTVFDKNLLKNVPLGRALVPLDAVRASVTSGAPYKQSFPVEKFGKMRLATGELFLEITPNQPGVVLGSGGLAPSGAPGDETAPPPTGPPNLLQVTIESATGLPAMDLGGTSDPLVVITCNKTKLNTTTKEKCRACMWNETFRFPVTDQTQDVIFVVEDFDLTINDFMGQAKVNLEALADGKPRTVTLDLLDKKFRKKTDLGTLTVTLRWSFAPNVTEVVASNKKKAGGIFTKIGNALSGNPDAGDEDDAGIDPDADEVAPKKSDEELKKEAEEKEKAMQEEKKALEDINIKSGDYSVQVHVIEARDLVGKDASGLSDPVVYADVMGEEQHTAVKPKTLSAVWDDVLIFTFRNLDKDEVEAGAIKLSVMDANTLTRAELIGEVQFDVSFIYSHINHQICNKWLGLTAPGQEGVQGYLRVSITIVGPGDKFVAPPPVGPDSAGLDSVMMPSSVKQEVNFLVCRIHVGEHLPPMDSLLGGFKQGLDAYVQCSLGGGKPIRTRVKTKSGERHQLNPAFNDELWLVLTTPSMANQIVVCVKDWDKIGKDEVVAHSYQSLRVIKKLGGALGPMWLNLYGAPIAHAKGNVLSSDSVKEQMNTFPDMATFYRGRILVSFEIRANDKGLEEVNQRVKTAPLAFHQYPETAVYRIRAFVGFGSDVPQITSLTSGATRKSKMQIVVTCGLNELNFERRENNKGMVSWNQCLETDNLVLPKDPSQIPDIFVYLCKGKVDGKLSTRKQIAYKRYTAKDLLAKNMVSKPEWITLKEDPAVDALKDECFPGNVFINLGFGTLETANDTRARWDEICNPDILNTRHKYQVQVNIFQGRQLPALDDNGLCDPYVKVRFCGLQEKKLVVKKKTRDPLWYETVVFEADLPPEGYLEYSPQVILRAMDWDIGIGDSSHDYMGSAFLSLTKDDIRLENDPRPPPVPQWHSLLQQEEGDTEGHILASVVVIKKAYPDQTLPPPPPIAPAMRKAYLEIIVLGLRDMRPFQFLPIQLPFIEFTLGGKAHANQEMKTEKSKRPSGANPNFLQRIVREVELPEASLFAPMLNVMVKDTRLGGWLTPTIGNCSIDMTTKLPWGEGYIPPQSPDLDVVADIDDDEDDNDEDAPLLKGNVAFSKGEPGAGVFGALQGMNISIDLENPSLLTETAISEMTVVAATDAAPAEDEDDGADEFEIKKNKYMKNRAAYDEDLESAVLHTKPFETYKLTIGQRKAKKSLLDVLNVNPLKLVGGVVGSVGGAVGVGKKTGSSAADGNGLGTFHIAGIFKGLVRVMLNEDDPPLVNLDKLLNPQPYTVRIYALNGEAFAPMDPGLDGRPGKSDPYLVLRLGKDKINDRKNYIDDVVDPDFYKMFEFHVHFPGVSMLSIDAFDHDLIGGDDLIGSTKLDLEDRFFDKNWQALGRDFQTTERWGPKPVEQRTLTIPTSKAPMGQLKLWVDILTPKEAANYPPVDIAMPPPTQFELRVVIWKTKEVPNFDEMTEMNDLFVRCALEGSDHQDTDIHWRAKKGKASFNWRMKFPVILGHKQHNSKFPYFKMQMWDKDIFTSSDCIAEGILDMSAHFQKVCKLKAPYQVFQDKTPKKKESAQEAQNNDAIRSIKEATGLWDTDPTDSTWIKMERFNRDTGVKEPMGAVCISMELVPVEKARVMTVGFGRSDPNNSPFLPPPAGRLKFSMNPFYVFNELLGPRICRRVMCVLCFVALGVIMYFAGPIINLLIVILK</sequence>
<dbReference type="CDD" id="cd04011">
    <property type="entry name" value="C2B_Ferlin"/>
    <property type="match status" value="1"/>
</dbReference>
<dbReference type="SUPFAM" id="SSF49562">
    <property type="entry name" value="C2 domain (Calcium/lipid-binding domain, CaLB)"/>
    <property type="match status" value="8"/>
</dbReference>
<evidence type="ECO:0000259" key="8">
    <source>
        <dbReference type="PROSITE" id="PS50004"/>
    </source>
</evidence>
<evidence type="ECO:0000313" key="9">
    <source>
        <dbReference type="EMBL" id="OQS00742.1"/>
    </source>
</evidence>
<dbReference type="InterPro" id="IPR012968">
    <property type="entry name" value="FerIin_dom"/>
</dbReference>
<feature type="compositionally biased region" description="Acidic residues" evidence="6">
    <location>
        <begin position="323"/>
        <end position="337"/>
    </location>
</feature>
<dbReference type="CDD" id="cd00030">
    <property type="entry name" value="C2"/>
    <property type="match status" value="2"/>
</dbReference>
<feature type="domain" description="C2" evidence="8">
    <location>
        <begin position="358"/>
        <end position="482"/>
    </location>
</feature>
<accession>A0A1V9ZRT1</accession>